<evidence type="ECO:0000259" key="4">
    <source>
        <dbReference type="PROSITE" id="PS50966"/>
    </source>
</evidence>
<evidence type="ECO:0000313" key="5">
    <source>
        <dbReference type="EMBL" id="CAF4350579.1"/>
    </source>
</evidence>
<keyword evidence="3" id="KW-0863">Zinc-finger</keyword>
<organism evidence="5 6">
    <name type="scientific">Rotaria magnacalcarata</name>
    <dbReference type="NCBI Taxonomy" id="392030"/>
    <lineage>
        <taxon>Eukaryota</taxon>
        <taxon>Metazoa</taxon>
        <taxon>Spiralia</taxon>
        <taxon>Gnathifera</taxon>
        <taxon>Rotifera</taxon>
        <taxon>Eurotatoria</taxon>
        <taxon>Bdelloidea</taxon>
        <taxon>Philodinida</taxon>
        <taxon>Philodinidae</taxon>
        <taxon>Rotaria</taxon>
    </lineage>
</organism>
<dbReference type="EMBL" id="CAJOBG010028920">
    <property type="protein sequence ID" value="CAF4350579.1"/>
    <property type="molecule type" value="Genomic_DNA"/>
</dbReference>
<dbReference type="AlphaFoldDB" id="A0A820L1Y8"/>
<dbReference type="PROSITE" id="PS50966">
    <property type="entry name" value="ZF_SWIM"/>
    <property type="match status" value="1"/>
</dbReference>
<keyword evidence="2" id="KW-0479">Metal-binding</keyword>
<dbReference type="GO" id="GO:0008270">
    <property type="term" value="F:zinc ion binding"/>
    <property type="evidence" value="ECO:0007669"/>
    <property type="project" value="UniProtKB-KW"/>
</dbReference>
<comment type="cofactor">
    <cofactor evidence="1">
        <name>a divalent metal cation</name>
        <dbReference type="ChEBI" id="CHEBI:60240"/>
    </cofactor>
</comment>
<comment type="caution">
    <text evidence="5">The sequence shown here is derived from an EMBL/GenBank/DDBJ whole genome shotgun (WGS) entry which is preliminary data.</text>
</comment>
<protein>
    <recommendedName>
        <fullName evidence="4">SWIM-type domain-containing protein</fullName>
    </recommendedName>
</protein>
<evidence type="ECO:0000313" key="6">
    <source>
        <dbReference type="Proteomes" id="UP000663866"/>
    </source>
</evidence>
<dbReference type="Pfam" id="PF13359">
    <property type="entry name" value="DDE_Tnp_4"/>
    <property type="match status" value="1"/>
</dbReference>
<gene>
    <name evidence="5" type="ORF">OVN521_LOCUS32891</name>
</gene>
<feature type="non-terminal residue" evidence="5">
    <location>
        <position position="1"/>
    </location>
</feature>
<evidence type="ECO:0000256" key="1">
    <source>
        <dbReference type="ARBA" id="ARBA00001968"/>
    </source>
</evidence>
<evidence type="ECO:0000256" key="3">
    <source>
        <dbReference type="PROSITE-ProRule" id="PRU00325"/>
    </source>
</evidence>
<evidence type="ECO:0000256" key="2">
    <source>
        <dbReference type="ARBA" id="ARBA00022723"/>
    </source>
</evidence>
<dbReference type="InterPro" id="IPR027806">
    <property type="entry name" value="HARBI1_dom"/>
</dbReference>
<keyword evidence="3" id="KW-0862">Zinc</keyword>
<reference evidence="5" key="1">
    <citation type="submission" date="2021-02" db="EMBL/GenBank/DDBJ databases">
        <authorList>
            <person name="Nowell W R."/>
        </authorList>
    </citation>
    <scope>NUCLEOTIDE SEQUENCE</scope>
</reference>
<dbReference type="Proteomes" id="UP000663866">
    <property type="component" value="Unassembled WGS sequence"/>
</dbReference>
<name>A0A820L1Y8_9BILA</name>
<proteinExistence type="predicted"/>
<accession>A0A820L1Y8</accession>
<keyword evidence="6" id="KW-1185">Reference proteome</keyword>
<dbReference type="InterPro" id="IPR007527">
    <property type="entry name" value="Znf_SWIM"/>
</dbReference>
<feature type="domain" description="SWIM-type" evidence="4">
    <location>
        <begin position="594"/>
        <end position="633"/>
    </location>
</feature>
<sequence length="678" mass="78250">FTPNTSEIHTTPFETDRCDLCDKLYNNKRRLPLKNSPNLFNFIGNLYYSLFQKRLSDDIVICAACYTRHSKTLKTTNDTRMASHGTVEPMDYENAVDTTRSEAKVDVLTQNVPITIPPYSNKYCCICNAKFSTQRVITLSDDVRMNTFKFYLIYLRYTSRCCRSHLENNYMKSYAIDVLNRNYPEASFVTYELLSTMIKEIQIELKRTSQSLITKYSSVWKKDQFRDLCTQVTMCNTDNRSIEMAIGCSLTKLRLGVSNKVLKTLFSFSSDRLVAQINDRAYKTLLKFFVPQHLGFQHKSRNDIINNHTRSSAKNLLANREDVAILILDGTYIYCQKSANNVLQRRLFSLHKNRPLLKPMIICAADRYIISAIGPYLSDWYNNDAAITKHILLNNKEEVQDWLVEKDIMIVDRGFRDCLDLVNSFGYTTFMLLFLPKSKKQFSTSEANNNRFVTALRWVVESVNGRIKTLKFFEHVVQNSSLLYVHGYLSIVSAIVSAYRSTFINDTSNDDYLSKAFLEKRNKQNELEAKLNDEERNKSEHWKKINADDCITDFPKLTEADLKDFTLGVLQLKQARSYALEHISEDGQYEIHDYNVLIQCNDQTVIAACCACRNGNRNIDCCSHIASIIWYLGITRHGKHKYLNQRSSSYMKLCEDAVEVSDLSSDKEDDDAISYSSA</sequence>